<gene>
    <name evidence="9" type="ORF">GPM918_LOCUS10336</name>
    <name evidence="8" type="ORF">OVA965_LOCUS8910</name>
    <name evidence="11" type="ORF">SRO942_LOCUS10337</name>
    <name evidence="10" type="ORF">TMI583_LOCUS8906</name>
</gene>
<dbReference type="Pfam" id="PF00352">
    <property type="entry name" value="TBP"/>
    <property type="match status" value="2"/>
</dbReference>
<dbReference type="Proteomes" id="UP000682733">
    <property type="component" value="Unassembled WGS sequence"/>
</dbReference>
<dbReference type="GO" id="GO:0006352">
    <property type="term" value="P:DNA-templated transcription initiation"/>
    <property type="evidence" value="ECO:0007669"/>
    <property type="project" value="InterPro"/>
</dbReference>
<dbReference type="InterPro" id="IPR012295">
    <property type="entry name" value="TBP_dom_sf"/>
</dbReference>
<protein>
    <recommendedName>
        <fullName evidence="13">TATA box-binding protein-like 1</fullName>
    </recommendedName>
</protein>
<dbReference type="Proteomes" id="UP000677228">
    <property type="component" value="Unassembled WGS sequence"/>
</dbReference>
<name>A0A814BV20_9BILA</name>
<accession>A0A814BV20</accession>
<keyword evidence="4" id="KW-0238">DNA-binding</keyword>
<dbReference type="InterPro" id="IPR000814">
    <property type="entry name" value="TBP"/>
</dbReference>
<dbReference type="EMBL" id="CAJNOK010003071">
    <property type="protein sequence ID" value="CAF0886733.1"/>
    <property type="molecule type" value="Genomic_DNA"/>
</dbReference>
<dbReference type="FunFam" id="3.30.310.10:FF:000005">
    <property type="entry name" value="TATA box-binding protein-like 1"/>
    <property type="match status" value="1"/>
</dbReference>
<evidence type="ECO:0000256" key="1">
    <source>
        <dbReference type="ARBA" id="ARBA00004123"/>
    </source>
</evidence>
<evidence type="ECO:0000256" key="3">
    <source>
        <dbReference type="ARBA" id="ARBA00023015"/>
    </source>
</evidence>
<dbReference type="OrthoDB" id="2127950at2759"/>
<dbReference type="PANTHER" id="PTHR10126">
    <property type="entry name" value="TATA-BOX BINDING PROTEIN"/>
    <property type="match status" value="1"/>
</dbReference>
<dbReference type="SUPFAM" id="SSF55945">
    <property type="entry name" value="TATA-box binding protein-like"/>
    <property type="match status" value="2"/>
</dbReference>
<keyword evidence="6" id="KW-0539">Nucleus</keyword>
<evidence type="ECO:0000256" key="5">
    <source>
        <dbReference type="ARBA" id="ARBA00023163"/>
    </source>
</evidence>
<dbReference type="PRINTS" id="PR00686">
    <property type="entry name" value="TIFACTORIID"/>
</dbReference>
<dbReference type="GO" id="GO:0003677">
    <property type="term" value="F:DNA binding"/>
    <property type="evidence" value="ECO:0007669"/>
    <property type="project" value="UniProtKB-KW"/>
</dbReference>
<comment type="caution">
    <text evidence="9">The sequence shown here is derived from an EMBL/GenBank/DDBJ whole genome shotgun (WGS) entry which is preliminary data.</text>
</comment>
<dbReference type="EMBL" id="CAJOBC010002027">
    <property type="protein sequence ID" value="CAF3711475.1"/>
    <property type="molecule type" value="Genomic_DNA"/>
</dbReference>
<dbReference type="EMBL" id="CAJOBA010003072">
    <property type="protein sequence ID" value="CAF3669625.1"/>
    <property type="molecule type" value="Genomic_DNA"/>
</dbReference>
<organism evidence="9 12">
    <name type="scientific">Didymodactylos carnosus</name>
    <dbReference type="NCBI Taxonomy" id="1234261"/>
    <lineage>
        <taxon>Eukaryota</taxon>
        <taxon>Metazoa</taxon>
        <taxon>Spiralia</taxon>
        <taxon>Gnathifera</taxon>
        <taxon>Rotifera</taxon>
        <taxon>Eurotatoria</taxon>
        <taxon>Bdelloidea</taxon>
        <taxon>Philodinida</taxon>
        <taxon>Philodinidae</taxon>
        <taxon>Didymodactylos</taxon>
    </lineage>
</organism>
<dbReference type="GO" id="GO:0005634">
    <property type="term" value="C:nucleus"/>
    <property type="evidence" value="ECO:0007669"/>
    <property type="project" value="UniProtKB-SubCell"/>
</dbReference>
<keyword evidence="12" id="KW-1185">Reference proteome</keyword>
<evidence type="ECO:0000256" key="4">
    <source>
        <dbReference type="ARBA" id="ARBA00023125"/>
    </source>
</evidence>
<evidence type="ECO:0008006" key="13">
    <source>
        <dbReference type="Google" id="ProtNLM"/>
    </source>
</evidence>
<dbReference type="Proteomes" id="UP000663829">
    <property type="component" value="Unassembled WGS sequence"/>
</dbReference>
<feature type="region of interest" description="Disordered" evidence="7">
    <location>
        <begin position="305"/>
        <end position="348"/>
    </location>
</feature>
<evidence type="ECO:0000313" key="8">
    <source>
        <dbReference type="EMBL" id="CAF0886733.1"/>
    </source>
</evidence>
<keyword evidence="3" id="KW-0805">Transcription regulation</keyword>
<sequence length="562" mass="62281">MSYPSGQIYTVYNPTSSSPVSSNIITAQTSPTVMSQQQTGHLSFIQTPATHYYQPSSQTYLSQQPTNSNLLANTLQQQPQQRLCRPLSSPGFQIINSSASSTLPMFSNINIIPNSTINNQPWRVSNPQIVTKSQLSSTTPVSTIQPQNKIVYINTLPSSQSSNNIHMTNILQPCKIISSPSIQTVSTVKTSISPPITSIMRHTSAPLLSSLNNVNILNQTDSSISQQLTPRGIGVTSPLVLSTISPSFSSSKVGHCITPTPIVTGNVGALTIQQQTLYSMQQQQNNLQKLNSVNNFEHVMHNKSVNNEIQIDKEDVEEENSDDESDLEEDIDDEEMKEATSHQHQTDTQNQLFVHSTVDSNDDVFSPQQDQEIELNINNVVCSFSLGCKIQLRKVAMEGAHVEYKRDNAMVMMKIRNPYCSANIWASGKVTVTGATSEDDALRGSRRVARRIQQLGFKAKFCNYRVVNVLATCLMPFNIDITKLSHDNSYCVSYEPEIYPGATVRLKEFSSTMKVFTTGSITLTAPSVENVNLALNAFYPRLYECQKGSNASKQAERRNQHR</sequence>
<feature type="compositionally biased region" description="Acidic residues" evidence="7">
    <location>
        <begin position="314"/>
        <end position="336"/>
    </location>
</feature>
<evidence type="ECO:0000256" key="2">
    <source>
        <dbReference type="ARBA" id="ARBA00005560"/>
    </source>
</evidence>
<comment type="similarity">
    <text evidence="2">Belongs to the TBP family.</text>
</comment>
<dbReference type="EMBL" id="CAJNOQ010002027">
    <property type="protein sequence ID" value="CAF0933905.1"/>
    <property type="molecule type" value="Genomic_DNA"/>
</dbReference>
<evidence type="ECO:0000313" key="9">
    <source>
        <dbReference type="EMBL" id="CAF0933905.1"/>
    </source>
</evidence>
<evidence type="ECO:0000313" key="10">
    <source>
        <dbReference type="EMBL" id="CAF3669625.1"/>
    </source>
</evidence>
<comment type="subcellular location">
    <subcellularLocation>
        <location evidence="1">Nucleus</location>
    </subcellularLocation>
</comment>
<dbReference type="AlphaFoldDB" id="A0A814BV20"/>
<keyword evidence="5" id="KW-0804">Transcription</keyword>
<evidence type="ECO:0000256" key="7">
    <source>
        <dbReference type="SAM" id="MobiDB-lite"/>
    </source>
</evidence>
<proteinExistence type="inferred from homology"/>
<dbReference type="Proteomes" id="UP000681722">
    <property type="component" value="Unassembled WGS sequence"/>
</dbReference>
<evidence type="ECO:0000313" key="11">
    <source>
        <dbReference type="EMBL" id="CAF3711475.1"/>
    </source>
</evidence>
<evidence type="ECO:0000313" key="12">
    <source>
        <dbReference type="Proteomes" id="UP000663829"/>
    </source>
</evidence>
<dbReference type="Gene3D" id="3.30.310.10">
    <property type="entry name" value="TATA-Binding Protein"/>
    <property type="match status" value="2"/>
</dbReference>
<evidence type="ECO:0000256" key="6">
    <source>
        <dbReference type="ARBA" id="ARBA00023242"/>
    </source>
</evidence>
<reference evidence="9" key="1">
    <citation type="submission" date="2021-02" db="EMBL/GenBank/DDBJ databases">
        <authorList>
            <person name="Nowell W R."/>
        </authorList>
    </citation>
    <scope>NUCLEOTIDE SEQUENCE</scope>
</reference>